<dbReference type="EMBL" id="CP015756">
    <property type="protein sequence ID" value="APC39227.1"/>
    <property type="molecule type" value="Genomic_DNA"/>
</dbReference>
<dbReference type="Gene3D" id="2.30.110.10">
    <property type="entry name" value="Electron Transport, Fmn-binding Protein, Chain A"/>
    <property type="match status" value="1"/>
</dbReference>
<dbReference type="STRING" id="1552.A7L45_03695"/>
<dbReference type="Pfam" id="PF12900">
    <property type="entry name" value="Pyridox_ox_2"/>
    <property type="match status" value="1"/>
</dbReference>
<dbReference type="KEGG" id="ceu:A7L45_03695"/>
<proteinExistence type="predicted"/>
<dbReference type="SUPFAM" id="SSF50475">
    <property type="entry name" value="FMN-binding split barrel"/>
    <property type="match status" value="1"/>
</dbReference>
<dbReference type="OrthoDB" id="9794935at2"/>
<organism evidence="1 2">
    <name type="scientific">Clostridium estertheticum subsp. estertheticum</name>
    <dbReference type="NCBI Taxonomy" id="1552"/>
    <lineage>
        <taxon>Bacteria</taxon>
        <taxon>Bacillati</taxon>
        <taxon>Bacillota</taxon>
        <taxon>Clostridia</taxon>
        <taxon>Eubacteriales</taxon>
        <taxon>Clostridiaceae</taxon>
        <taxon>Clostridium</taxon>
    </lineage>
</organism>
<dbReference type="Proteomes" id="UP000182569">
    <property type="component" value="Chromosome"/>
</dbReference>
<accession>A0A1J0GD65</accession>
<sequence>MFREMRRKDRELKKDEVIEILKNNSCGILSTISENGYPYGVPISYIFSNDSIYFHGATKGHKLDNILNNDKVSFCVVGKTCVLPDEFSTKYESIIVFGRASEVFDDEKNMALIETLSKYSPDFIEQGKEYIKRASKATKVIKICIEHISGKANS</sequence>
<evidence type="ECO:0000313" key="2">
    <source>
        <dbReference type="Proteomes" id="UP000182569"/>
    </source>
</evidence>
<dbReference type="RefSeq" id="WP_071611523.1">
    <property type="nucleotide sequence ID" value="NZ_CP015756.1"/>
</dbReference>
<dbReference type="InterPro" id="IPR012349">
    <property type="entry name" value="Split_barrel_FMN-bd"/>
</dbReference>
<dbReference type="AlphaFoldDB" id="A0A1J0GD65"/>
<keyword evidence="2" id="KW-1185">Reference proteome</keyword>
<evidence type="ECO:0000313" key="1">
    <source>
        <dbReference type="EMBL" id="APC39227.1"/>
    </source>
</evidence>
<name>A0A1J0GD65_9CLOT</name>
<dbReference type="PANTHER" id="PTHR34071">
    <property type="entry name" value="5-NITROIMIDAZOLE ANTIBIOTICS RESISTANCE PROTEIN, NIMA-FAMILY-RELATED PROTEIN-RELATED"/>
    <property type="match status" value="1"/>
</dbReference>
<protein>
    <submittedName>
        <fullName evidence="1">MFS transporter</fullName>
    </submittedName>
</protein>
<dbReference type="PANTHER" id="PTHR34071:SF2">
    <property type="entry name" value="FLAVIN-NUCLEOTIDE-BINDING PROTEIN"/>
    <property type="match status" value="1"/>
</dbReference>
<gene>
    <name evidence="1" type="ORF">A7L45_03695</name>
</gene>
<dbReference type="InterPro" id="IPR024747">
    <property type="entry name" value="Pyridox_Oxase-rel"/>
</dbReference>
<reference evidence="2" key="1">
    <citation type="journal article" date="2016" name="Front. Microbiol.">
        <title>Complete Genome Sequence of Clostridium estertheticum DSM 8809, a Microbe Identified in Spoiled Vacuum Packed Beef.</title>
        <authorList>
            <person name="Yu Z."/>
            <person name="Gunn L."/>
            <person name="Brennan E."/>
            <person name="Reid R."/>
            <person name="Wall P.G."/>
            <person name="Gaora O.P."/>
            <person name="Hurley D."/>
            <person name="Bolton D."/>
            <person name="Fanning S."/>
        </authorList>
    </citation>
    <scope>NUCLEOTIDE SEQUENCE [LARGE SCALE GENOMIC DNA]</scope>
    <source>
        <strain evidence="2">DSM 8809</strain>
    </source>
</reference>